<gene>
    <name evidence="2" type="ORF">LA66_06520</name>
</gene>
<dbReference type="OrthoDB" id="7888967at2"/>
<feature type="signal peptide" evidence="1">
    <location>
        <begin position="1"/>
        <end position="22"/>
    </location>
</feature>
<dbReference type="AlphaFoldDB" id="A0A0B1QBP2"/>
<keyword evidence="1" id="KW-0732">Signal</keyword>
<dbReference type="STRING" id="370622.LA66_06520"/>
<proteinExistence type="predicted"/>
<dbReference type="EMBL" id="JRFJ01000001">
    <property type="protein sequence ID" value="KHJ56230.1"/>
    <property type="molecule type" value="Genomic_DNA"/>
</dbReference>
<dbReference type="RefSeq" id="WP_039189746.1">
    <property type="nucleotide sequence ID" value="NZ_JRFJ01000001.1"/>
</dbReference>
<dbReference type="PIRSF" id="PIRSF010521">
    <property type="entry name" value="DUF922_bac"/>
    <property type="match status" value="1"/>
</dbReference>
<organism evidence="2 3">
    <name type="scientific">Aureimonas altamirensis</name>
    <dbReference type="NCBI Taxonomy" id="370622"/>
    <lineage>
        <taxon>Bacteria</taxon>
        <taxon>Pseudomonadati</taxon>
        <taxon>Pseudomonadota</taxon>
        <taxon>Alphaproteobacteria</taxon>
        <taxon>Hyphomicrobiales</taxon>
        <taxon>Aurantimonadaceae</taxon>
        <taxon>Aureimonas</taxon>
    </lineage>
</organism>
<reference evidence="2 3" key="1">
    <citation type="submission" date="2014-09" db="EMBL/GenBank/DDBJ databases">
        <title>Isolation and characterization of Aurantimonas altamirensis ON-56566 from clinical sample following a dog bite.</title>
        <authorList>
            <person name="Eshaghi A."/>
            <person name="Li A."/>
            <person name="Shahinas D."/>
            <person name="Bahn P."/>
            <person name="Kus J.V."/>
            <person name="Patel S.N."/>
        </authorList>
    </citation>
    <scope>NUCLEOTIDE SEQUENCE [LARGE SCALE GENOMIC DNA]</scope>
    <source>
        <strain evidence="2 3">ON-56566</strain>
    </source>
</reference>
<feature type="chain" id="PRO_5002060404" description="Peptidase" evidence="1">
    <location>
        <begin position="23"/>
        <end position="201"/>
    </location>
</feature>
<dbReference type="InterPro" id="IPR010321">
    <property type="entry name" value="DUF922"/>
</dbReference>
<comment type="caution">
    <text evidence="2">The sequence shown here is derived from an EMBL/GenBank/DDBJ whole genome shotgun (WGS) entry which is preliminary data.</text>
</comment>
<name>A0A0B1QBP2_9HYPH</name>
<evidence type="ECO:0000256" key="1">
    <source>
        <dbReference type="SAM" id="SignalP"/>
    </source>
</evidence>
<evidence type="ECO:0000313" key="3">
    <source>
        <dbReference type="Proteomes" id="UP000030826"/>
    </source>
</evidence>
<dbReference type="Pfam" id="PF06037">
    <property type="entry name" value="DUF922"/>
    <property type="match status" value="1"/>
</dbReference>
<sequence>MKTAFVLLIAAPLAFGALPATAADIRVHTTYFTITGSTLEQLDAALARHGPLAGGGDAGHPGATSVTFDGHVAYVPTDTGCRLGDARFMLDVEVILPRWKKPRKPDPDTVLIWETLERDVKRHEERHAEIAVTYVKRMEMAVRNLGTRRTCKQLEDAVAATTQRYLAEHEREQQAFDRQEAREMDFRLKRQLRDRLRAGSD</sequence>
<evidence type="ECO:0000313" key="2">
    <source>
        <dbReference type="EMBL" id="KHJ56230.1"/>
    </source>
</evidence>
<protein>
    <recommendedName>
        <fullName evidence="4">Peptidase</fullName>
    </recommendedName>
</protein>
<dbReference type="Proteomes" id="UP000030826">
    <property type="component" value="Unassembled WGS sequence"/>
</dbReference>
<accession>A0A0B1QBP2</accession>
<evidence type="ECO:0008006" key="4">
    <source>
        <dbReference type="Google" id="ProtNLM"/>
    </source>
</evidence>